<evidence type="ECO:0000313" key="2">
    <source>
        <dbReference type="Ensembl" id="ENSPMAP00000000948.1"/>
    </source>
</evidence>
<evidence type="ECO:0000256" key="1">
    <source>
        <dbReference type="SAM" id="MobiDB-lite"/>
    </source>
</evidence>
<accession>S4R6W8</accession>
<dbReference type="GO" id="GO:0006412">
    <property type="term" value="P:translation"/>
    <property type="evidence" value="ECO:0007669"/>
    <property type="project" value="TreeGrafter"/>
</dbReference>
<dbReference type="GO" id="GO:0003735">
    <property type="term" value="F:structural constituent of ribosome"/>
    <property type="evidence" value="ECO:0007669"/>
    <property type="project" value="InterPro"/>
</dbReference>
<proteinExistence type="predicted"/>
<name>S4R6W8_PETMA</name>
<dbReference type="HOGENOM" id="CLU_139855_0_0_1"/>
<dbReference type="InterPro" id="IPR018615">
    <property type="entry name" value="Ribosomal_mL55"/>
</dbReference>
<dbReference type="Gene3D" id="6.20.130.20">
    <property type="entry name" value="Mitochondrial ribosomal protein L55"/>
    <property type="match status" value="1"/>
</dbReference>
<dbReference type="AlphaFoldDB" id="S4R6W8"/>
<dbReference type="GO" id="GO:0005762">
    <property type="term" value="C:mitochondrial large ribosomal subunit"/>
    <property type="evidence" value="ECO:0007669"/>
    <property type="project" value="InterPro"/>
</dbReference>
<reference evidence="2" key="1">
    <citation type="submission" date="2025-08" db="UniProtKB">
        <authorList>
            <consortium name="Ensembl"/>
        </authorList>
    </citation>
    <scope>IDENTIFICATION</scope>
</reference>
<dbReference type="InterPro" id="IPR044884">
    <property type="entry name" value="Ribosomal_mL55_sf"/>
</dbReference>
<organism evidence="2">
    <name type="scientific">Petromyzon marinus</name>
    <name type="common">Sea lamprey</name>
    <dbReference type="NCBI Taxonomy" id="7757"/>
    <lineage>
        <taxon>Eukaryota</taxon>
        <taxon>Metazoa</taxon>
        <taxon>Chordata</taxon>
        <taxon>Craniata</taxon>
        <taxon>Vertebrata</taxon>
        <taxon>Cyclostomata</taxon>
        <taxon>Hyperoartia</taxon>
        <taxon>Petromyzontiformes</taxon>
        <taxon>Petromyzontidae</taxon>
        <taxon>Petromyzon</taxon>
    </lineage>
</organism>
<dbReference type="Ensembl" id="ENSPMAT00000000952.1">
    <property type="protein sequence ID" value="ENSPMAP00000000948.1"/>
    <property type="gene ID" value="ENSPMAG00000000867.1"/>
</dbReference>
<dbReference type="Pfam" id="PF09776">
    <property type="entry name" value="Mitoc_L55"/>
    <property type="match status" value="1"/>
</dbReference>
<reference evidence="2" key="2">
    <citation type="submission" date="2025-09" db="UniProtKB">
        <authorList>
            <consortium name="Ensembl"/>
        </authorList>
    </citation>
    <scope>IDENTIFICATION</scope>
</reference>
<dbReference type="PANTHER" id="PTHR34095">
    <property type="entry name" value="39S RIBOSOMAL PROTEIN L55, MITOCHONDRIAL"/>
    <property type="match status" value="1"/>
</dbReference>
<dbReference type="OMA" id="IRIRYKE"/>
<feature type="compositionally biased region" description="Basic and acidic residues" evidence="1">
    <location>
        <begin position="88"/>
        <end position="103"/>
    </location>
</feature>
<feature type="region of interest" description="Disordered" evidence="1">
    <location>
        <begin position="83"/>
        <end position="103"/>
    </location>
</feature>
<protein>
    <submittedName>
        <fullName evidence="2">Zgc:171480</fullName>
    </submittedName>
</protein>
<dbReference type="GeneTree" id="ENSGT00940000165232"/>
<dbReference type="PANTHER" id="PTHR34095:SF1">
    <property type="entry name" value="LARGE RIBOSOMAL SUBUNIT PROTEIN ML55"/>
    <property type="match status" value="1"/>
</dbReference>
<sequence length="117" mass="13509">LSSSQPLRCCLLPRLLLPSSRRFNSNRASVVRTARNVYPRPYTLLLARPDGSTVRIRYLEPKKIIMLPVDLDALSEEEKLARLRARGGRKERPKSSAEDDLGDELHTDTYSKFWRKK</sequence>
<dbReference type="STRING" id="7757.ENSPMAP00000000948"/>